<feature type="region of interest" description="Disordered" evidence="1">
    <location>
        <begin position="1"/>
        <end position="24"/>
    </location>
</feature>
<organism evidence="2 3">
    <name type="scientific">Pristionchus entomophagus</name>
    <dbReference type="NCBI Taxonomy" id="358040"/>
    <lineage>
        <taxon>Eukaryota</taxon>
        <taxon>Metazoa</taxon>
        <taxon>Ecdysozoa</taxon>
        <taxon>Nematoda</taxon>
        <taxon>Chromadorea</taxon>
        <taxon>Rhabditida</taxon>
        <taxon>Rhabditina</taxon>
        <taxon>Diplogasteromorpha</taxon>
        <taxon>Diplogasteroidea</taxon>
        <taxon>Neodiplogasteridae</taxon>
        <taxon>Pristionchus</taxon>
    </lineage>
</organism>
<keyword evidence="3" id="KW-1185">Reference proteome</keyword>
<feature type="compositionally biased region" description="Basic and acidic residues" evidence="1">
    <location>
        <begin position="115"/>
        <end position="144"/>
    </location>
</feature>
<dbReference type="Proteomes" id="UP001432027">
    <property type="component" value="Unassembled WGS sequence"/>
</dbReference>
<gene>
    <name evidence="2" type="ORF">PENTCL1PPCAC_1484</name>
</gene>
<evidence type="ECO:0000313" key="2">
    <source>
        <dbReference type="EMBL" id="GMS79309.1"/>
    </source>
</evidence>
<sequence length="197" mass="21143">MEAVQSHLGPHWMGARGGRGAGESVVRVGRSRQNHQDLGSGDGQIEALAHWSHLGSARSQDLRPPPLPLLGWRRQIAQVLGSRVQQGNPPLPRTSFGYSSDRLPSHSGRARQRGQRLDRQSVGHAHEGADPLPGRPHEHGRRLDLPVGRPPGDHGVSRFDDSSVGSGGGKEITHPSQEIGACSGPPSLPLHVRLRVS</sequence>
<dbReference type="EMBL" id="BTSX01000001">
    <property type="protein sequence ID" value="GMS79309.1"/>
    <property type="molecule type" value="Genomic_DNA"/>
</dbReference>
<dbReference type="AlphaFoldDB" id="A0AAV5S9N9"/>
<evidence type="ECO:0000256" key="1">
    <source>
        <dbReference type="SAM" id="MobiDB-lite"/>
    </source>
</evidence>
<proteinExistence type="predicted"/>
<name>A0AAV5S9N9_9BILA</name>
<reference evidence="2" key="1">
    <citation type="submission" date="2023-10" db="EMBL/GenBank/DDBJ databases">
        <title>Genome assembly of Pristionchus species.</title>
        <authorList>
            <person name="Yoshida K."/>
            <person name="Sommer R.J."/>
        </authorList>
    </citation>
    <scope>NUCLEOTIDE SEQUENCE</scope>
    <source>
        <strain evidence="2">RS0144</strain>
    </source>
</reference>
<comment type="caution">
    <text evidence="2">The sequence shown here is derived from an EMBL/GenBank/DDBJ whole genome shotgun (WGS) entry which is preliminary data.</text>
</comment>
<evidence type="ECO:0000313" key="3">
    <source>
        <dbReference type="Proteomes" id="UP001432027"/>
    </source>
</evidence>
<feature type="compositionally biased region" description="Basic and acidic residues" evidence="1">
    <location>
        <begin position="151"/>
        <end position="161"/>
    </location>
</feature>
<feature type="region of interest" description="Disordered" evidence="1">
    <location>
        <begin position="81"/>
        <end position="197"/>
    </location>
</feature>
<protein>
    <submittedName>
        <fullName evidence="2">Uncharacterized protein</fullName>
    </submittedName>
</protein>
<accession>A0AAV5S9N9</accession>